<dbReference type="SMART" id="SM00881">
    <property type="entry name" value="CoA_binding"/>
    <property type="match status" value="1"/>
</dbReference>
<dbReference type="EMBL" id="QZAA01000153">
    <property type="protein sequence ID" value="RQD75575.1"/>
    <property type="molecule type" value="Genomic_DNA"/>
</dbReference>
<dbReference type="InterPro" id="IPR003781">
    <property type="entry name" value="CoA-bd"/>
</dbReference>
<accession>A0A424YE51</accession>
<organism evidence="2 3">
    <name type="scientific">Candidatus Syntrophonatronum acetioxidans</name>
    <dbReference type="NCBI Taxonomy" id="1795816"/>
    <lineage>
        <taxon>Bacteria</taxon>
        <taxon>Bacillati</taxon>
        <taxon>Bacillota</taxon>
        <taxon>Clostridia</taxon>
        <taxon>Eubacteriales</taxon>
        <taxon>Syntrophomonadaceae</taxon>
        <taxon>Candidatus Syntrophonatronum</taxon>
    </lineage>
</organism>
<evidence type="ECO:0000259" key="1">
    <source>
        <dbReference type="SMART" id="SM00881"/>
    </source>
</evidence>
<comment type="caution">
    <text evidence="2">The sequence shown here is derived from an EMBL/GenBank/DDBJ whole genome shotgun (WGS) entry which is preliminary data.</text>
</comment>
<dbReference type="AlphaFoldDB" id="A0A424YE51"/>
<protein>
    <submittedName>
        <fullName evidence="2">CoA-binding protein</fullName>
    </submittedName>
</protein>
<dbReference type="SUPFAM" id="SSF51735">
    <property type="entry name" value="NAD(P)-binding Rossmann-fold domains"/>
    <property type="match status" value="1"/>
</dbReference>
<sequence length="132" mass="14829">MQELIKLFLSKKTWALVGASQNKKKYGNIIFRYLKKNTGFTLYPVNPKIKEIEGYPCYPSLTALPVKPEVVNLVVPPSVCREVVKEGIQLGIKHFWMQPGAEDKDAIEMIKKEGLSVIHGACVMAVLKNQGR</sequence>
<evidence type="ECO:0000313" key="3">
    <source>
        <dbReference type="Proteomes" id="UP000285138"/>
    </source>
</evidence>
<dbReference type="Pfam" id="PF13380">
    <property type="entry name" value="CoA_binding_2"/>
    <property type="match status" value="1"/>
</dbReference>
<dbReference type="InterPro" id="IPR036291">
    <property type="entry name" value="NAD(P)-bd_dom_sf"/>
</dbReference>
<dbReference type="Proteomes" id="UP000285138">
    <property type="component" value="Unassembled WGS sequence"/>
</dbReference>
<feature type="domain" description="CoA-binding" evidence="1">
    <location>
        <begin position="8"/>
        <end position="101"/>
    </location>
</feature>
<dbReference type="Gene3D" id="3.40.50.720">
    <property type="entry name" value="NAD(P)-binding Rossmann-like Domain"/>
    <property type="match status" value="1"/>
</dbReference>
<evidence type="ECO:0000313" key="2">
    <source>
        <dbReference type="EMBL" id="RQD75575.1"/>
    </source>
</evidence>
<name>A0A424YE51_9FIRM</name>
<proteinExistence type="predicted"/>
<dbReference type="PANTHER" id="PTHR33303:SF2">
    <property type="entry name" value="COA-BINDING DOMAIN-CONTAINING PROTEIN"/>
    <property type="match status" value="1"/>
</dbReference>
<dbReference type="PANTHER" id="PTHR33303">
    <property type="entry name" value="CYTOPLASMIC PROTEIN-RELATED"/>
    <property type="match status" value="1"/>
</dbReference>
<reference evidence="2 3" key="1">
    <citation type="submission" date="2018-08" db="EMBL/GenBank/DDBJ databases">
        <title>The metabolism and importance of syntrophic acetate oxidation coupled to methane or sulfide production in haloalkaline environments.</title>
        <authorList>
            <person name="Timmers P.H.A."/>
            <person name="Vavourakis C.D."/>
            <person name="Sorokin D.Y."/>
            <person name="Sinninghe Damste J.S."/>
            <person name="Muyzer G."/>
            <person name="Stams A.J.M."/>
            <person name="Plugge C.M."/>
        </authorList>
    </citation>
    <scope>NUCLEOTIDE SEQUENCE [LARGE SCALE GENOMIC DNA]</scope>
    <source>
        <strain evidence="2">MSAO_Bac1</strain>
    </source>
</reference>
<gene>
    <name evidence="2" type="ORF">D5R97_05745</name>
</gene>